<name>A0A4R2RXR4_9FIRM</name>
<dbReference type="Proteomes" id="UP000294813">
    <property type="component" value="Unassembled WGS sequence"/>
</dbReference>
<evidence type="ECO:0000313" key="1">
    <source>
        <dbReference type="EMBL" id="TCP64781.1"/>
    </source>
</evidence>
<comment type="caution">
    <text evidence="1">The sequence shown here is derived from an EMBL/GenBank/DDBJ whole genome shotgun (WGS) entry which is preliminary data.</text>
</comment>
<dbReference type="AlphaFoldDB" id="A0A4R2RXR4"/>
<organism evidence="1 2">
    <name type="scientific">Heliophilum fasciatum</name>
    <dbReference type="NCBI Taxonomy" id="35700"/>
    <lineage>
        <taxon>Bacteria</taxon>
        <taxon>Bacillati</taxon>
        <taxon>Bacillota</taxon>
        <taxon>Clostridia</taxon>
        <taxon>Eubacteriales</taxon>
        <taxon>Heliobacteriaceae</taxon>
        <taxon>Heliophilum</taxon>
    </lineage>
</organism>
<dbReference type="RefSeq" id="WP_131918920.1">
    <property type="nucleotide sequence ID" value="NZ_JAOQNU010000008.1"/>
</dbReference>
<dbReference type="OrthoDB" id="2609750at2"/>
<reference evidence="1 2" key="1">
    <citation type="submission" date="2019-03" db="EMBL/GenBank/DDBJ databases">
        <title>Genomic Encyclopedia of Type Strains, Phase IV (KMG-IV): sequencing the most valuable type-strain genomes for metagenomic binning, comparative biology and taxonomic classification.</title>
        <authorList>
            <person name="Goeker M."/>
        </authorList>
    </citation>
    <scope>NUCLEOTIDE SEQUENCE [LARGE SCALE GENOMIC DNA]</scope>
    <source>
        <strain evidence="1 2">DSM 11170</strain>
    </source>
</reference>
<accession>A0A4R2RXR4</accession>
<protein>
    <submittedName>
        <fullName evidence="1">Uncharacterized protein</fullName>
    </submittedName>
</protein>
<keyword evidence="2" id="KW-1185">Reference proteome</keyword>
<gene>
    <name evidence="1" type="ORF">EDD73_108134</name>
</gene>
<proteinExistence type="predicted"/>
<evidence type="ECO:0000313" key="2">
    <source>
        <dbReference type="Proteomes" id="UP000294813"/>
    </source>
</evidence>
<dbReference type="EMBL" id="SLXT01000008">
    <property type="protein sequence ID" value="TCP64781.1"/>
    <property type="molecule type" value="Genomic_DNA"/>
</dbReference>
<sequence length="174" mass="19067">MQLKPRLNKTNNPVVISDEIILLSGGSGAQHLDHDNVKHSTLEIWSGPNKTGSRVMAYILTNPEATPWRTHVQVYASAQLVYVTYETYGDQVEAEDINALQDAIRSLSVSSGTFVFTQIAPSATWVITHDLQKRPSVTVVDSAGTAVIGDILYRSDSEIEARFQSPFAGCAYLN</sequence>